<dbReference type="GO" id="GO:0004519">
    <property type="term" value="F:endonuclease activity"/>
    <property type="evidence" value="ECO:0007669"/>
    <property type="project" value="UniProtKB-KW"/>
</dbReference>
<dbReference type="NCBIfam" id="NF040563">
    <property type="entry name" value="guided_IscB"/>
    <property type="match status" value="1"/>
</dbReference>
<dbReference type="CDD" id="cd00085">
    <property type="entry name" value="HNHc"/>
    <property type="match status" value="1"/>
</dbReference>
<organism evidence="2 3">
    <name type="scientific">Desulfobacter latus</name>
    <dbReference type="NCBI Taxonomy" id="2292"/>
    <lineage>
        <taxon>Bacteria</taxon>
        <taxon>Pseudomonadati</taxon>
        <taxon>Thermodesulfobacteriota</taxon>
        <taxon>Desulfobacteria</taxon>
        <taxon>Desulfobacterales</taxon>
        <taxon>Desulfobacteraceae</taxon>
        <taxon>Desulfobacter</taxon>
    </lineage>
</organism>
<protein>
    <submittedName>
        <fullName evidence="2">HNH endonuclease</fullName>
    </submittedName>
</protein>
<evidence type="ECO:0000259" key="1">
    <source>
        <dbReference type="SMART" id="SM00507"/>
    </source>
</evidence>
<dbReference type="Pfam" id="PF01844">
    <property type="entry name" value="HNH"/>
    <property type="match status" value="1"/>
</dbReference>
<reference evidence="2 3" key="1">
    <citation type="submission" date="2020-06" db="EMBL/GenBank/DDBJ databases">
        <title>High-quality draft genome of sulfate reducer Desulfobacter latus type strain AcrS2 isolated from marine sediment.</title>
        <authorList>
            <person name="Hoppe M."/>
            <person name="Larsen C.K."/>
            <person name="Marshall I.P.G."/>
            <person name="Schramm A."/>
            <person name="Marietou A.G."/>
        </authorList>
    </citation>
    <scope>NUCLEOTIDE SEQUENCE [LARGE SCALE GENOMIC DNA]</scope>
    <source>
        <strain evidence="2 3">AcRS2</strain>
    </source>
</reference>
<name>A0A850T3K6_9BACT</name>
<dbReference type="InterPro" id="IPR002711">
    <property type="entry name" value="HNH"/>
</dbReference>
<keyword evidence="2" id="KW-0540">Nuclease</keyword>
<comment type="caution">
    <text evidence="2">The sequence shown here is derived from an EMBL/GenBank/DDBJ whole genome shotgun (WGS) entry which is preliminary data.</text>
</comment>
<keyword evidence="2" id="KW-0378">Hydrolase</keyword>
<dbReference type="Pfam" id="PF14239">
    <property type="entry name" value="RRXRR"/>
    <property type="match status" value="1"/>
</dbReference>
<dbReference type="InterPro" id="IPR047693">
    <property type="entry name" value="RNA-guided_IscB-like"/>
</dbReference>
<keyword evidence="2" id="KW-0255">Endonuclease</keyword>
<evidence type="ECO:0000313" key="2">
    <source>
        <dbReference type="EMBL" id="NWH06950.1"/>
    </source>
</evidence>
<evidence type="ECO:0000313" key="3">
    <source>
        <dbReference type="Proteomes" id="UP000553343"/>
    </source>
</evidence>
<dbReference type="GO" id="GO:0003676">
    <property type="term" value="F:nucleic acid binding"/>
    <property type="evidence" value="ECO:0007669"/>
    <property type="project" value="InterPro"/>
</dbReference>
<keyword evidence="3" id="KW-1185">Reference proteome</keyword>
<dbReference type="SMART" id="SM00507">
    <property type="entry name" value="HNHc"/>
    <property type="match status" value="1"/>
</dbReference>
<sequence>MKVFVLNKHGKPLMPTTPRKARLLLKEEKAKIVSHSPFTIRLLYGSSGYKQKVKLGIDAGYKTIGFSAVSQKDELVSGEVKLLENQSERIRDRAVYRRQRRNRKRYRPARFDNRKRKEGWLAPSIQHKLESHIRIVNLIKKIVPVTEIVIEVASFDIQAIKNPDIEKMQYQQGKQSGFWNLREYILHRDKHQCQSETCQQKKTQPKNQALAVHHIGYWKKDRTDRPENLITLCSKCHSPANHKQKGSLYGWEPTVAPFRGETFMSQVRWRLVNKLEHCRHTYGYQTKSKRIDLELEKTHYNDAFVIAGGQRQNRTEVLIFQEKRKNNRCLEKFYDAKFIDIGSGKKVGGADLPCGRVKRNKGHEKNGENLKKYRGKKVSKGRRQIRKQRYPIQPHDVVKYNGNFYRAVGIQNKGKYLKMSDGTDKIVKNIKDIEIVFHQKTLVLIDAISM</sequence>
<dbReference type="InterPro" id="IPR003615">
    <property type="entry name" value="HNH_nuc"/>
</dbReference>
<proteinExistence type="predicted"/>
<feature type="domain" description="HNH nuclease" evidence="1">
    <location>
        <begin position="180"/>
        <end position="238"/>
    </location>
</feature>
<dbReference type="Proteomes" id="UP000553343">
    <property type="component" value="Unassembled WGS sequence"/>
</dbReference>
<accession>A0A850T3K6</accession>
<dbReference type="GO" id="GO:0008270">
    <property type="term" value="F:zinc ion binding"/>
    <property type="evidence" value="ECO:0007669"/>
    <property type="project" value="InterPro"/>
</dbReference>
<dbReference type="InterPro" id="IPR025938">
    <property type="entry name" value="RRXRR_dom"/>
</dbReference>
<dbReference type="EMBL" id="JACADJ010000151">
    <property type="protein sequence ID" value="NWH06950.1"/>
    <property type="molecule type" value="Genomic_DNA"/>
</dbReference>
<dbReference type="Gene3D" id="1.10.30.50">
    <property type="match status" value="1"/>
</dbReference>
<gene>
    <name evidence="2" type="ORF">HXW94_18550</name>
</gene>
<dbReference type="RefSeq" id="WP_178368393.1">
    <property type="nucleotide sequence ID" value="NZ_JACADJ010000151.1"/>
</dbReference>
<dbReference type="AlphaFoldDB" id="A0A850T3K6"/>